<evidence type="ECO:0000313" key="3">
    <source>
        <dbReference type="Proteomes" id="UP000011593"/>
    </source>
</evidence>
<reference evidence="2 3" key="1">
    <citation type="journal article" date="2014" name="PLoS Genet.">
        <title>Phylogenetically driven sequencing of extremely halophilic archaea reveals strategies for static and dynamic osmo-response.</title>
        <authorList>
            <person name="Becker E.A."/>
            <person name="Seitzer P.M."/>
            <person name="Tritt A."/>
            <person name="Larsen D."/>
            <person name="Krusor M."/>
            <person name="Yao A.I."/>
            <person name="Wu D."/>
            <person name="Madern D."/>
            <person name="Eisen J.A."/>
            <person name="Darling A.E."/>
            <person name="Facciotti M.T."/>
        </authorList>
    </citation>
    <scope>NUCLEOTIDE SEQUENCE [LARGE SCALE GENOMIC DNA]</scope>
    <source>
        <strain evidence="2 3">DSM 15624</strain>
    </source>
</reference>
<comment type="caution">
    <text evidence="2">The sequence shown here is derived from an EMBL/GenBank/DDBJ whole genome shotgun (WGS) entry which is preliminary data.</text>
</comment>
<proteinExistence type="predicted"/>
<dbReference type="Proteomes" id="UP000011593">
    <property type="component" value="Unassembled WGS sequence"/>
</dbReference>
<protein>
    <submittedName>
        <fullName evidence="2">Uncharacterized protein</fullName>
    </submittedName>
</protein>
<dbReference type="AlphaFoldDB" id="L9Z293"/>
<organism evidence="2 3">
    <name type="scientific">Natrinema pellirubrum (strain DSM 15624 / CIP 106293 / JCM 10476 / NCIMB 786 / 157)</name>
    <dbReference type="NCBI Taxonomy" id="797303"/>
    <lineage>
        <taxon>Archaea</taxon>
        <taxon>Methanobacteriati</taxon>
        <taxon>Methanobacteriota</taxon>
        <taxon>Stenosarchaea group</taxon>
        <taxon>Halobacteria</taxon>
        <taxon>Halobacteriales</taxon>
        <taxon>Natrialbaceae</taxon>
        <taxon>Natrinema</taxon>
    </lineage>
</organism>
<dbReference type="EMBL" id="AOIE01000010">
    <property type="protein sequence ID" value="ELY80630.1"/>
    <property type="molecule type" value="Genomic_DNA"/>
</dbReference>
<feature type="region of interest" description="Disordered" evidence="1">
    <location>
        <begin position="18"/>
        <end position="39"/>
    </location>
</feature>
<feature type="region of interest" description="Disordered" evidence="1">
    <location>
        <begin position="60"/>
        <end position="98"/>
    </location>
</feature>
<gene>
    <name evidence="2" type="ORF">C488_02540</name>
</gene>
<evidence type="ECO:0000313" key="2">
    <source>
        <dbReference type="EMBL" id="ELY80630.1"/>
    </source>
</evidence>
<keyword evidence="3" id="KW-1185">Reference proteome</keyword>
<sequence length="128" mass="14395">MLDRTAWPQHLGDLRPTDVRRADHCERRHRSDSDDRTLIETPGWLPDSFDNAFITVRGRLPRRSGVPDRRTDDSSAEPGVPLHAVRPSTGARGGGRSVEPISELVHAFPCQTRSRPIVAIGRSTRRNR</sequence>
<accession>L9Z293</accession>
<name>L9Z293_NATP1</name>
<feature type="compositionally biased region" description="Basic and acidic residues" evidence="1">
    <location>
        <begin position="18"/>
        <end position="38"/>
    </location>
</feature>
<evidence type="ECO:0000256" key="1">
    <source>
        <dbReference type="SAM" id="MobiDB-lite"/>
    </source>
</evidence>